<protein>
    <submittedName>
        <fullName evidence="1">Uncharacterized protein</fullName>
    </submittedName>
</protein>
<dbReference type="Proteomes" id="UP000238206">
    <property type="component" value="Unassembled WGS sequence"/>
</dbReference>
<reference evidence="1 2" key="1">
    <citation type="submission" date="2018-02" db="EMBL/GenBank/DDBJ databases">
        <title>Draft genome sequencing of Burkholderia cepacia Y14-15.</title>
        <authorList>
            <person name="Zheng B.-X."/>
        </authorList>
    </citation>
    <scope>NUCLEOTIDE SEQUENCE [LARGE SCALE GENOMIC DNA]</scope>
    <source>
        <strain evidence="1 2">Y14-15</strain>
    </source>
</reference>
<accession>A0A2S8INV7</accession>
<dbReference type="AlphaFoldDB" id="A0A2S8INV7"/>
<comment type="caution">
    <text evidence="1">The sequence shown here is derived from an EMBL/GenBank/DDBJ whole genome shotgun (WGS) entry which is preliminary data.</text>
</comment>
<evidence type="ECO:0000313" key="2">
    <source>
        <dbReference type="Proteomes" id="UP000238206"/>
    </source>
</evidence>
<dbReference type="EMBL" id="PUIQ01000024">
    <property type="protein sequence ID" value="PQP16457.1"/>
    <property type="molecule type" value="Genomic_DNA"/>
</dbReference>
<gene>
    <name evidence="1" type="ORF">C5615_19690</name>
</gene>
<proteinExistence type="predicted"/>
<name>A0A2S8INV7_BURCE</name>
<evidence type="ECO:0000313" key="1">
    <source>
        <dbReference type="EMBL" id="PQP16457.1"/>
    </source>
</evidence>
<dbReference type="RefSeq" id="WP_105391695.1">
    <property type="nucleotide sequence ID" value="NZ_PUIQ01000024.1"/>
</dbReference>
<organism evidence="1 2">
    <name type="scientific">Burkholderia cepacia</name>
    <name type="common">Pseudomonas cepacia</name>
    <dbReference type="NCBI Taxonomy" id="292"/>
    <lineage>
        <taxon>Bacteria</taxon>
        <taxon>Pseudomonadati</taxon>
        <taxon>Pseudomonadota</taxon>
        <taxon>Betaproteobacteria</taxon>
        <taxon>Burkholderiales</taxon>
        <taxon>Burkholderiaceae</taxon>
        <taxon>Burkholderia</taxon>
        <taxon>Burkholderia cepacia complex</taxon>
    </lineage>
</organism>
<sequence>MTLVIGHATREIGFLIADTLLSSPVPLRGDDGPINGVSHTLKIHILSGRLAVAFAGDPGLANDLIAELKADAEVDPNLDTPQRLFEKYRQRATEIPEIKRSDFLILRLLDDGPRLDKVTLEDGIQNAERAYIGDAEGYRQLAELLGTYAGPKVRMAQQPDGSFITEPFEPMDGEQWFTIVTDALEALCHKRSVETVGAVSDAITRVVNARISGELEYLQAVYVGRSNEEGLTGYTLLAANTGTRATAIYFYAGKVGFVFLPGDRAGCQRLAAGSDVQFIKAARQQYGIELTGPTGPA</sequence>